<dbReference type="NCBIfam" id="TIGR00787">
    <property type="entry name" value="dctP"/>
    <property type="match status" value="1"/>
</dbReference>
<evidence type="ECO:0000313" key="2">
    <source>
        <dbReference type="EMBL" id="OFC70264.1"/>
    </source>
</evidence>
<dbReference type="Proteomes" id="UP000175691">
    <property type="component" value="Unassembled WGS sequence"/>
</dbReference>
<gene>
    <name evidence="2" type="ORF">BFC18_13870</name>
</gene>
<dbReference type="EMBL" id="MDHN01000029">
    <property type="protein sequence ID" value="OFC70264.1"/>
    <property type="molecule type" value="Genomic_DNA"/>
</dbReference>
<comment type="caution">
    <text evidence="2">The sequence shown here is derived from an EMBL/GenBank/DDBJ whole genome shotgun (WGS) entry which is preliminary data.</text>
</comment>
<proteinExistence type="predicted"/>
<dbReference type="PANTHER" id="PTHR33376">
    <property type="match status" value="1"/>
</dbReference>
<keyword evidence="1" id="KW-0732">Signal</keyword>
<sequence>MLRLKVTPLFLVATLVTLLFGCGSKQTSDVTILRLGHTLDTQHSVHKAMVYFGERLSEYSGGTMQVAIYPGSQLGTEREMIELLQIGSLDMTKVSASPLEGFAPEMQIFSLPYVFRDSDHFWKVLNSDVGKGLLSGIEAFKLKGLGYYDAGSRSFYTTDRPIHSPADLQGMKIRVLNSPTAVKTVRALGGAATPVSWGELYTALQQGVVDGAENNPPSYYLSRHYEIARYYSLDEHTSVPDVMLMSLRTFNNFTAQQQQWVQQAMADSVVYQRKLWQESTLESLEKVKADGVEVIYPDKQPFVDAVKPFHDSFKGTDVGNLLEQIKAM</sequence>
<keyword evidence="3" id="KW-1185">Reference proteome</keyword>
<dbReference type="OrthoDB" id="9771186at2"/>
<accession>A0A1E7ZA23</accession>
<dbReference type="CDD" id="cd13671">
    <property type="entry name" value="PBP2_TRAP_SBP_like_3"/>
    <property type="match status" value="1"/>
</dbReference>
<protein>
    <submittedName>
        <fullName evidence="2">C4-dicarboxylate ABC transporter substrate-binding protein</fullName>
    </submittedName>
</protein>
<dbReference type="AlphaFoldDB" id="A0A1E7ZA23"/>
<dbReference type="InterPro" id="IPR018389">
    <property type="entry name" value="DctP_fam"/>
</dbReference>
<evidence type="ECO:0000256" key="1">
    <source>
        <dbReference type="ARBA" id="ARBA00022729"/>
    </source>
</evidence>
<dbReference type="InterPro" id="IPR004682">
    <property type="entry name" value="TRAP_DctP"/>
</dbReference>
<reference evidence="2 3" key="1">
    <citation type="submission" date="2016-08" db="EMBL/GenBank/DDBJ databases">
        <authorList>
            <person name="Seilhamer J.J."/>
        </authorList>
    </citation>
    <scope>NUCLEOTIDE SEQUENCE [LARGE SCALE GENOMIC DNA]</scope>
    <source>
        <strain evidence="2 3">KCTC 42603</strain>
    </source>
</reference>
<dbReference type="STRING" id="1656094.BFC18_13870"/>
<dbReference type="GO" id="GO:0055085">
    <property type="term" value="P:transmembrane transport"/>
    <property type="evidence" value="ECO:0007669"/>
    <property type="project" value="InterPro"/>
</dbReference>
<dbReference type="PROSITE" id="PS51257">
    <property type="entry name" value="PROKAR_LIPOPROTEIN"/>
    <property type="match status" value="1"/>
</dbReference>
<dbReference type="PANTHER" id="PTHR33376:SF2">
    <property type="entry name" value="DICARBOXYLATE-BINDING PERIPLASMIC PROTEIN"/>
    <property type="match status" value="1"/>
</dbReference>
<dbReference type="RefSeq" id="WP_070125907.1">
    <property type="nucleotide sequence ID" value="NZ_MDHN01000029.1"/>
</dbReference>
<dbReference type="NCBIfam" id="NF037995">
    <property type="entry name" value="TRAP_S1"/>
    <property type="match status" value="1"/>
</dbReference>
<dbReference type="Gene3D" id="3.40.190.170">
    <property type="entry name" value="Bacterial extracellular solute-binding protein, family 7"/>
    <property type="match status" value="1"/>
</dbReference>
<dbReference type="InterPro" id="IPR038404">
    <property type="entry name" value="TRAP_DctP_sf"/>
</dbReference>
<dbReference type="Pfam" id="PF03480">
    <property type="entry name" value="DctP"/>
    <property type="match status" value="1"/>
</dbReference>
<organism evidence="2 3">
    <name type="scientific">Alteromonas confluentis</name>
    <dbReference type="NCBI Taxonomy" id="1656094"/>
    <lineage>
        <taxon>Bacteria</taxon>
        <taxon>Pseudomonadati</taxon>
        <taxon>Pseudomonadota</taxon>
        <taxon>Gammaproteobacteria</taxon>
        <taxon>Alteromonadales</taxon>
        <taxon>Alteromonadaceae</taxon>
        <taxon>Alteromonas/Salinimonas group</taxon>
        <taxon>Alteromonas</taxon>
    </lineage>
</organism>
<name>A0A1E7ZA23_9ALTE</name>
<dbReference type="GO" id="GO:0030246">
    <property type="term" value="F:carbohydrate binding"/>
    <property type="evidence" value="ECO:0007669"/>
    <property type="project" value="TreeGrafter"/>
</dbReference>
<dbReference type="PIRSF" id="PIRSF006470">
    <property type="entry name" value="DctB"/>
    <property type="match status" value="1"/>
</dbReference>
<dbReference type="GO" id="GO:0030288">
    <property type="term" value="C:outer membrane-bounded periplasmic space"/>
    <property type="evidence" value="ECO:0007669"/>
    <property type="project" value="InterPro"/>
</dbReference>
<dbReference type="SUPFAM" id="SSF53850">
    <property type="entry name" value="Periplasmic binding protein-like II"/>
    <property type="match status" value="1"/>
</dbReference>
<evidence type="ECO:0000313" key="3">
    <source>
        <dbReference type="Proteomes" id="UP000175691"/>
    </source>
</evidence>